<gene>
    <name evidence="11" type="primary">RPS17</name>
</gene>
<sequence>MGERGGAGRARPSPRPPGGGSLLHFRPAPPGVAVELRSRLCVSRVRRKRLSGPRFIGLACASCFLFYYTRQHGRYLGPRPSSPTIVVHPLLSAAPSSRGRAQGPVRPKPPRATGLGAEPRAPAGPARARPCPAAVGGLSWLAGDAVFSHPQGRVRTKTVKKAARVIIEKYYTRLGNDFHTNKRVCEEIAIIPSKKLRNKIAGYVTHLMKRIQRGPVRGISIKLQEEERERRDNYVPEVSALDQEIIEVDPDTKEMLKLLVSVGVPPAASLVRDHPSSLWGVPPCPLSSWCPRRHTLVPTFAARGNGNWKMSGWQGWEFRLHC</sequence>
<dbReference type="PANTHER" id="PTHR10732">
    <property type="entry name" value="40S RIBOSOMAL PROTEIN S17"/>
    <property type="match status" value="1"/>
</dbReference>
<feature type="region of interest" description="Disordered" evidence="10">
    <location>
        <begin position="93"/>
        <end position="128"/>
    </location>
</feature>
<evidence type="ECO:0000256" key="5">
    <source>
        <dbReference type="ARBA" id="ARBA00023274"/>
    </source>
</evidence>
<dbReference type="GO" id="GO:1990904">
    <property type="term" value="C:ribonucleoprotein complex"/>
    <property type="evidence" value="ECO:0007669"/>
    <property type="project" value="UniProtKB-KW"/>
</dbReference>
<reference evidence="11" key="2">
    <citation type="submission" date="2025-08" db="UniProtKB">
        <authorList>
            <consortium name="Ensembl"/>
        </authorList>
    </citation>
    <scope>IDENTIFICATION</scope>
</reference>
<comment type="function">
    <text evidence="8">Component of the small ribosomal subunit. The ribosome is a large ribonucleoprotein complex responsible for the synthesis of proteins in the cell. Part of the small subunit (SSU) processome, first precursor of the small eukaryotic ribosomal subunit. During the assembly of the SSU processome in the nucleolus, many ribosome biogenesis factors, an RNA chaperone and ribosomal proteins associate with the nascent pre-rRNA and work in concert to generate RNA folding, modifications, rearrangements and cleavage as well as targeted degradation of pre-ribosomal RNA by the RNA exosome.</text>
</comment>
<dbReference type="GO" id="GO:0003735">
    <property type="term" value="F:structural constituent of ribosome"/>
    <property type="evidence" value="ECO:0007669"/>
    <property type="project" value="InterPro"/>
</dbReference>
<evidence type="ECO:0000256" key="1">
    <source>
        <dbReference type="ARBA" id="ARBA00004123"/>
    </source>
</evidence>
<dbReference type="HAMAP" id="MF_00511">
    <property type="entry name" value="Ribosomal_eS17"/>
    <property type="match status" value="1"/>
</dbReference>
<keyword evidence="5" id="KW-0687">Ribonucleoprotein</keyword>
<dbReference type="Gene3D" id="1.10.60.20">
    <property type="entry name" value="Ribosomal protein S17e-like"/>
    <property type="match status" value="1"/>
</dbReference>
<feature type="compositionally biased region" description="Low complexity" evidence="10">
    <location>
        <begin position="114"/>
        <end position="128"/>
    </location>
</feature>
<evidence type="ECO:0000256" key="8">
    <source>
        <dbReference type="ARBA" id="ARBA00045441"/>
    </source>
</evidence>
<reference evidence="11" key="1">
    <citation type="submission" date="2018-10" db="EMBL/GenBank/DDBJ databases">
        <title>De novo assembly of a Great Dane genome.</title>
        <authorList>
            <person name="Kidd J.M."/>
            <person name="Pendleton A.L."/>
            <person name="Shen F."/>
            <person name="Emery S."/>
        </authorList>
    </citation>
    <scope>NUCLEOTIDE SEQUENCE [LARGE SCALE GENOMIC DNA]</scope>
    <source>
        <strain evidence="11">Great Dane</strain>
    </source>
</reference>
<dbReference type="InterPro" id="IPR018273">
    <property type="entry name" value="Ribosomal_eS17_CS"/>
</dbReference>
<accession>A0A8C0Q3X0</accession>
<protein>
    <recommendedName>
        <fullName evidence="6">Small ribosomal subunit protein eS17</fullName>
    </recommendedName>
    <alternativeName>
        <fullName evidence="7">40S ribosomal protein S17</fullName>
    </alternativeName>
</protein>
<evidence type="ECO:0000256" key="7">
    <source>
        <dbReference type="ARBA" id="ARBA00035467"/>
    </source>
</evidence>
<comment type="subcellular location">
    <subcellularLocation>
        <location evidence="1">Nucleus</location>
    </subcellularLocation>
</comment>
<comment type="similarity">
    <text evidence="2">Belongs to the eukaryotic ribosomal protein eS17 family.</text>
</comment>
<organism evidence="11 12">
    <name type="scientific">Canis lupus familiaris</name>
    <name type="common">Dog</name>
    <name type="synonym">Canis familiaris</name>
    <dbReference type="NCBI Taxonomy" id="9615"/>
    <lineage>
        <taxon>Eukaryota</taxon>
        <taxon>Metazoa</taxon>
        <taxon>Chordata</taxon>
        <taxon>Craniata</taxon>
        <taxon>Vertebrata</taxon>
        <taxon>Euteleostomi</taxon>
        <taxon>Mammalia</taxon>
        <taxon>Eutheria</taxon>
        <taxon>Laurasiatheria</taxon>
        <taxon>Carnivora</taxon>
        <taxon>Caniformia</taxon>
        <taxon>Canidae</taxon>
        <taxon>Canis</taxon>
    </lineage>
</organism>
<feature type="region of interest" description="Disordered" evidence="10">
    <location>
        <begin position="1"/>
        <end position="26"/>
    </location>
</feature>
<evidence type="ECO:0000256" key="3">
    <source>
        <dbReference type="ARBA" id="ARBA00022980"/>
    </source>
</evidence>
<evidence type="ECO:0000313" key="12">
    <source>
        <dbReference type="Proteomes" id="UP000694542"/>
    </source>
</evidence>
<dbReference type="GO" id="GO:0022626">
    <property type="term" value="C:cytosolic ribosome"/>
    <property type="evidence" value="ECO:0007669"/>
    <property type="project" value="UniProtKB-ARBA"/>
</dbReference>
<dbReference type="AlphaFoldDB" id="A0A8C0Q3X0"/>
<dbReference type="GO" id="GO:0006412">
    <property type="term" value="P:translation"/>
    <property type="evidence" value="ECO:0007669"/>
    <property type="project" value="InterPro"/>
</dbReference>
<evidence type="ECO:0000256" key="6">
    <source>
        <dbReference type="ARBA" id="ARBA00035144"/>
    </source>
</evidence>
<comment type="subunit">
    <text evidence="9">Component of the small ribosomal subunit. Part of the small subunit (SSU) processome, composed of more than 70 proteins and the RNA chaperone small nucleolar RNA (snoRNA) U3.</text>
</comment>
<proteinExistence type="inferred from homology"/>
<keyword evidence="3" id="KW-0689">Ribosomal protein</keyword>
<dbReference type="GO" id="GO:0005634">
    <property type="term" value="C:nucleus"/>
    <property type="evidence" value="ECO:0007669"/>
    <property type="project" value="UniProtKB-SubCell"/>
</dbReference>
<dbReference type="PANTHER" id="PTHR10732:SF0">
    <property type="entry name" value="40S RIBOSOMAL PROTEIN S17"/>
    <property type="match status" value="1"/>
</dbReference>
<evidence type="ECO:0000256" key="9">
    <source>
        <dbReference type="ARBA" id="ARBA00046547"/>
    </source>
</evidence>
<evidence type="ECO:0000313" key="11">
    <source>
        <dbReference type="Ensembl" id="ENSCAFP00040006122.1"/>
    </source>
</evidence>
<dbReference type="Ensembl" id="ENSCAFT00040007045.1">
    <property type="protein sequence ID" value="ENSCAFP00040006122.1"/>
    <property type="gene ID" value="ENSCAFG00040003691.1"/>
</dbReference>
<dbReference type="Pfam" id="PF00833">
    <property type="entry name" value="Ribosomal_S17e"/>
    <property type="match status" value="1"/>
</dbReference>
<dbReference type="SUPFAM" id="SSF116820">
    <property type="entry name" value="Rps17e-like"/>
    <property type="match status" value="1"/>
</dbReference>
<evidence type="ECO:0000256" key="4">
    <source>
        <dbReference type="ARBA" id="ARBA00023242"/>
    </source>
</evidence>
<dbReference type="InterPro" id="IPR036401">
    <property type="entry name" value="Ribosomal_eS17_sf"/>
</dbReference>
<dbReference type="FunFam" id="1.10.60.20:FF:000001">
    <property type="entry name" value="40S ribosomal protein S17"/>
    <property type="match status" value="1"/>
</dbReference>
<dbReference type="PROSITE" id="PS00712">
    <property type="entry name" value="RIBOSOMAL_S17E"/>
    <property type="match status" value="1"/>
</dbReference>
<evidence type="ECO:0000256" key="2">
    <source>
        <dbReference type="ARBA" id="ARBA00010444"/>
    </source>
</evidence>
<dbReference type="InterPro" id="IPR001210">
    <property type="entry name" value="Ribosomal_eS17"/>
</dbReference>
<name>A0A8C0Q3X0_CANLF</name>
<evidence type="ECO:0000256" key="10">
    <source>
        <dbReference type="SAM" id="MobiDB-lite"/>
    </source>
</evidence>
<dbReference type="Proteomes" id="UP000694542">
    <property type="component" value="Chromosome 3"/>
</dbReference>
<keyword evidence="4" id="KW-0539">Nucleus</keyword>